<protein>
    <submittedName>
        <fullName evidence="3">Uncharacterized protein</fullName>
    </submittedName>
</protein>
<dbReference type="RefSeq" id="WP_376878065.1">
    <property type="nucleotide sequence ID" value="NZ_JBHUHP010000016.1"/>
</dbReference>
<accession>A0ABW4XCZ7</accession>
<dbReference type="EMBL" id="JBHUHP010000016">
    <property type="protein sequence ID" value="MFD2093027.1"/>
    <property type="molecule type" value="Genomic_DNA"/>
</dbReference>
<organism evidence="3 4">
    <name type="scientific">Blastococcus deserti</name>
    <dbReference type="NCBI Taxonomy" id="2259033"/>
    <lineage>
        <taxon>Bacteria</taxon>
        <taxon>Bacillati</taxon>
        <taxon>Actinomycetota</taxon>
        <taxon>Actinomycetes</taxon>
        <taxon>Geodermatophilales</taxon>
        <taxon>Geodermatophilaceae</taxon>
        <taxon>Blastococcus</taxon>
    </lineage>
</organism>
<feature type="compositionally biased region" description="Basic and acidic residues" evidence="1">
    <location>
        <begin position="1"/>
        <end position="12"/>
    </location>
</feature>
<feature type="region of interest" description="Disordered" evidence="1">
    <location>
        <begin position="1"/>
        <end position="111"/>
    </location>
</feature>
<keyword evidence="2" id="KW-0472">Membrane</keyword>
<feature type="transmembrane region" description="Helical" evidence="2">
    <location>
        <begin position="145"/>
        <end position="168"/>
    </location>
</feature>
<sequence length="172" mass="17978">MTDRPRDDRPRSPSESIADPTRDIRLPPLPDRPAPDLPRGWAAPAPAAQPAGPDLSWPPPDPPDGVPVRSGSDLSSPPPDPPDGVPARPEGVALADQPTDQLGGPAPARQKTLAFEPAEPPHGLVHAGAAAGPAHRSADVRGRRWPWVLLTVLPVLVILGAGVAWLLLLRGV</sequence>
<reference evidence="4" key="1">
    <citation type="journal article" date="2019" name="Int. J. Syst. Evol. Microbiol.">
        <title>The Global Catalogue of Microorganisms (GCM) 10K type strain sequencing project: providing services to taxonomists for standard genome sequencing and annotation.</title>
        <authorList>
            <consortium name="The Broad Institute Genomics Platform"/>
            <consortium name="The Broad Institute Genome Sequencing Center for Infectious Disease"/>
            <person name="Wu L."/>
            <person name="Ma J."/>
        </authorList>
    </citation>
    <scope>NUCLEOTIDE SEQUENCE [LARGE SCALE GENOMIC DNA]</scope>
    <source>
        <strain evidence="4">JCM 3338</strain>
    </source>
</reference>
<feature type="compositionally biased region" description="Low complexity" evidence="1">
    <location>
        <begin position="37"/>
        <end position="55"/>
    </location>
</feature>
<keyword evidence="4" id="KW-1185">Reference proteome</keyword>
<proteinExistence type="predicted"/>
<comment type="caution">
    <text evidence="3">The sequence shown here is derived from an EMBL/GenBank/DDBJ whole genome shotgun (WGS) entry which is preliminary data.</text>
</comment>
<name>A0ABW4XCZ7_9ACTN</name>
<feature type="compositionally biased region" description="Pro residues" evidence="1">
    <location>
        <begin position="56"/>
        <end position="65"/>
    </location>
</feature>
<evidence type="ECO:0000313" key="4">
    <source>
        <dbReference type="Proteomes" id="UP001597402"/>
    </source>
</evidence>
<keyword evidence="2" id="KW-1133">Transmembrane helix</keyword>
<evidence type="ECO:0000256" key="2">
    <source>
        <dbReference type="SAM" id="Phobius"/>
    </source>
</evidence>
<feature type="compositionally biased region" description="Pro residues" evidence="1">
    <location>
        <begin position="27"/>
        <end position="36"/>
    </location>
</feature>
<evidence type="ECO:0000313" key="3">
    <source>
        <dbReference type="EMBL" id="MFD2093027.1"/>
    </source>
</evidence>
<evidence type="ECO:0000256" key="1">
    <source>
        <dbReference type="SAM" id="MobiDB-lite"/>
    </source>
</evidence>
<keyword evidence="2" id="KW-0812">Transmembrane</keyword>
<dbReference type="Proteomes" id="UP001597402">
    <property type="component" value="Unassembled WGS sequence"/>
</dbReference>
<gene>
    <name evidence="3" type="ORF">ACFSHS_15745</name>
</gene>